<keyword evidence="3" id="KW-1185">Reference proteome</keyword>
<comment type="caution">
    <text evidence="2">The sequence shown here is derived from an EMBL/GenBank/DDBJ whole genome shotgun (WGS) entry which is preliminary data.</text>
</comment>
<feature type="domain" description="DUF4123" evidence="1">
    <location>
        <begin position="42"/>
        <end position="158"/>
    </location>
</feature>
<reference evidence="3" key="1">
    <citation type="submission" date="2018-09" db="EMBL/GenBank/DDBJ databases">
        <authorList>
            <person name="Zhu H."/>
        </authorList>
    </citation>
    <scope>NUCLEOTIDE SEQUENCE [LARGE SCALE GENOMIC DNA]</scope>
    <source>
        <strain evidence="3">K1S02-23</strain>
    </source>
</reference>
<gene>
    <name evidence="2" type="ORF">D3878_05660</name>
</gene>
<evidence type="ECO:0000259" key="1">
    <source>
        <dbReference type="Pfam" id="PF13503"/>
    </source>
</evidence>
<dbReference type="Proteomes" id="UP000266327">
    <property type="component" value="Unassembled WGS sequence"/>
</dbReference>
<accession>A0A3A3GJK0</accession>
<evidence type="ECO:0000313" key="2">
    <source>
        <dbReference type="EMBL" id="RJG01130.1"/>
    </source>
</evidence>
<dbReference type="AlphaFoldDB" id="A0A3A3GJK0"/>
<name>A0A3A3GJK0_9BURK</name>
<proteinExistence type="predicted"/>
<organism evidence="2 3">
    <name type="scientific">Noviherbaspirillum sedimenti</name>
    <dbReference type="NCBI Taxonomy" id="2320865"/>
    <lineage>
        <taxon>Bacteria</taxon>
        <taxon>Pseudomonadati</taxon>
        <taxon>Pseudomonadota</taxon>
        <taxon>Betaproteobacteria</taxon>
        <taxon>Burkholderiales</taxon>
        <taxon>Oxalobacteraceae</taxon>
        <taxon>Noviherbaspirillum</taxon>
    </lineage>
</organism>
<evidence type="ECO:0000313" key="3">
    <source>
        <dbReference type="Proteomes" id="UP000266327"/>
    </source>
</evidence>
<protein>
    <submittedName>
        <fullName evidence="2">DUF4123 domain-containing protein</fullName>
    </submittedName>
</protein>
<dbReference type="InterPro" id="IPR025391">
    <property type="entry name" value="DUF4123"/>
</dbReference>
<dbReference type="Pfam" id="PF13503">
    <property type="entry name" value="DUF4123"/>
    <property type="match status" value="1"/>
</dbReference>
<sequence length="301" mass="33110">MDYLFAIDNKIIIQRDEMAFIHSAGDAATSWNIPGQAGASSVFLLIDGAQYPGIWRILQYRFRRLPWVSLADADCASESGPVLLHATSDQTMTLAWFLEHTKGLHCLSWIESSLGLTAMRDHLRSLARITAEDGVSYDMRFYDTRILPAWYQMLDAHQEVHALGPINSWTYLDRDSLPCTLFGHSQAHAPAGQTLQLSATQERSLLEATLPDIVLEYLEQNGNADLAAMPPAQRYAFIADQVKKASSQYGIVSIQEIALFCSLALGIGCNFDKLLPVAQVLQKFTGAAARSAGGYAALQNA</sequence>
<dbReference type="EMBL" id="QYUQ01000002">
    <property type="protein sequence ID" value="RJG01130.1"/>
    <property type="molecule type" value="Genomic_DNA"/>
</dbReference>